<dbReference type="RefSeq" id="WP_030005153.1">
    <property type="nucleotide sequence ID" value="NC_022549.1"/>
</dbReference>
<dbReference type="EMBL" id="FO681348">
    <property type="protein sequence ID" value="CCV66293.1"/>
    <property type="molecule type" value="Genomic_DNA"/>
</dbReference>
<dbReference type="Proteomes" id="UP000032737">
    <property type="component" value="Chromosome"/>
</dbReference>
<keyword evidence="1" id="KW-0472">Membrane</keyword>
<name>U4KS38_9MOLU</name>
<reference evidence="2 3" key="1">
    <citation type="journal article" date="2013" name="J. Mol. Microbiol. Biotechnol.">
        <title>Analysis of the Complete Genomes of Acholeplasma brassicae , A. palmae and A. laidlawii and Their Comparison to the Obligate Parasites from ' Candidatus Phytoplasma'.</title>
        <authorList>
            <person name="Kube M."/>
            <person name="Siewert C."/>
            <person name="Migdoll A.M."/>
            <person name="Duduk B."/>
            <person name="Holz S."/>
            <person name="Rabus R."/>
            <person name="Seemuller E."/>
            <person name="Mitrovic J."/>
            <person name="Muller I."/>
            <person name="Buttner C."/>
            <person name="Reinhardt R."/>
        </authorList>
    </citation>
    <scope>NUCLEOTIDE SEQUENCE [LARGE SCALE GENOMIC DNA]</scope>
    <source>
        <strain evidence="3">0502</strain>
    </source>
</reference>
<evidence type="ECO:0000313" key="3">
    <source>
        <dbReference type="Proteomes" id="UP000032737"/>
    </source>
</evidence>
<feature type="transmembrane region" description="Helical" evidence="1">
    <location>
        <begin position="299"/>
        <end position="320"/>
    </location>
</feature>
<dbReference type="HOGENOM" id="CLU_070045_0_0_14"/>
<evidence type="ECO:0000313" key="2">
    <source>
        <dbReference type="EMBL" id="CCV66293.1"/>
    </source>
</evidence>
<dbReference type="AlphaFoldDB" id="U4KS38"/>
<keyword evidence="1" id="KW-1133">Transmembrane helix</keyword>
<sequence length="329" mass="37582">MNDLIERYIYDVTKRLEESKKKDIENELRANIYDMIGDDLSEAHVVDVLKKLGRPVDLALEYKEKKSYVISPRQYDDYIKVLKIVLIVFIAVTVLSGITSSILEYSGVKLISSLIEEFTDGLFGSIFFGFTIVTVIFWAIDQNTEKQTEFDPRKLPKVPEDQTLKSRRIEGIIEVIMIVIFGSMFVGFLITNHLDVNIQLDEDSFYFKGNLLNTNYTTYIIPVMVVSIASSLFYSAYKIIKTKTSILTFAIYSVIDFISLVAATILTVSMDVFNPSFIEATATASNKTILEITQIGNQIVHGIVIFVWVIFIIEQIVEWIKLTKKQKRN</sequence>
<dbReference type="KEGG" id="abra:BN85312720"/>
<feature type="transmembrane region" description="Helical" evidence="1">
    <location>
        <begin position="122"/>
        <end position="140"/>
    </location>
</feature>
<dbReference type="OrthoDB" id="370394at2"/>
<gene>
    <name evidence="2" type="ORF">BN85312720</name>
</gene>
<proteinExistence type="predicted"/>
<dbReference type="STRING" id="61635.BN85312720"/>
<feature type="transmembrane region" description="Helical" evidence="1">
    <location>
        <begin position="81"/>
        <end position="102"/>
    </location>
</feature>
<organism evidence="2 3">
    <name type="scientific">Acholeplasma brassicae</name>
    <dbReference type="NCBI Taxonomy" id="61635"/>
    <lineage>
        <taxon>Bacteria</taxon>
        <taxon>Bacillati</taxon>
        <taxon>Mycoplasmatota</taxon>
        <taxon>Mollicutes</taxon>
        <taxon>Acholeplasmatales</taxon>
        <taxon>Acholeplasmataceae</taxon>
        <taxon>Acholeplasma</taxon>
    </lineage>
</organism>
<feature type="transmembrane region" description="Helical" evidence="1">
    <location>
        <begin position="172"/>
        <end position="190"/>
    </location>
</feature>
<feature type="transmembrane region" description="Helical" evidence="1">
    <location>
        <begin position="216"/>
        <end position="237"/>
    </location>
</feature>
<keyword evidence="3" id="KW-1185">Reference proteome</keyword>
<keyword evidence="1" id="KW-0812">Transmembrane</keyword>
<evidence type="ECO:0000256" key="1">
    <source>
        <dbReference type="SAM" id="Phobius"/>
    </source>
</evidence>
<feature type="transmembrane region" description="Helical" evidence="1">
    <location>
        <begin position="249"/>
        <end position="268"/>
    </location>
</feature>
<accession>U4KS38</accession>
<protein>
    <submittedName>
        <fullName evidence="2">Uncharacterized protein</fullName>
    </submittedName>
</protein>